<evidence type="ECO:0000313" key="2">
    <source>
        <dbReference type="Proteomes" id="UP000828412"/>
    </source>
</evidence>
<organism evidence="1 2">
    <name type="scientific">Pseudomonas phage M5.1</name>
    <dbReference type="NCBI Taxonomy" id="2873460"/>
    <lineage>
        <taxon>Viruses</taxon>
        <taxon>Duplodnaviria</taxon>
        <taxon>Heunggongvirae</taxon>
        <taxon>Uroviricota</taxon>
        <taxon>Caudoviricetes</taxon>
        <taxon>Vandenendeviridae</taxon>
        <taxon>Gorskivirinae</taxon>
        <taxon>Kremarvirus</taxon>
        <taxon>Kremarvirus M51</taxon>
    </lineage>
</organism>
<gene>
    <name evidence="1" type="primary">135</name>
    <name evidence="1" type="ORF">M51_135</name>
</gene>
<dbReference type="RefSeq" id="YP_010766668.1">
    <property type="nucleotide sequence ID" value="NC_073680.1"/>
</dbReference>
<dbReference type="EMBL" id="MZ826350">
    <property type="protein sequence ID" value="UAV89716.1"/>
    <property type="molecule type" value="Genomic_DNA"/>
</dbReference>
<dbReference type="Proteomes" id="UP000828412">
    <property type="component" value="Segment"/>
</dbReference>
<reference evidence="1 2" key="1">
    <citation type="submission" date="2021-08" db="EMBL/GenBank/DDBJ databases">
        <authorList>
            <person name="DeCurzio J.M.K."/>
            <person name="Krukonis G.P."/>
            <person name="Delesalle V.A."/>
        </authorList>
    </citation>
    <scope>NUCLEOTIDE SEQUENCE [LARGE SCALE GENOMIC DNA]</scope>
</reference>
<accession>A0AAE8XE71</accession>
<protein>
    <submittedName>
        <fullName evidence="1">Uncharacterized protein</fullName>
    </submittedName>
</protein>
<evidence type="ECO:0000313" key="1">
    <source>
        <dbReference type="EMBL" id="UAV89716.1"/>
    </source>
</evidence>
<name>A0AAE8XE71_9CAUD</name>
<keyword evidence="2" id="KW-1185">Reference proteome</keyword>
<proteinExistence type="predicted"/>
<sequence>MTRVEPKYEEMVAWATGLRDCYRPIAGQWVNWAYWYLGFDDPDFKMGEPVINEAICKLTEACRLRLKELGYGV</sequence>
<dbReference type="GeneID" id="80266365"/>
<dbReference type="KEGG" id="vg:80266365"/>